<name>A0AAD9ILH1_PROWI</name>
<dbReference type="Gene3D" id="3.40.50.1010">
    <property type="entry name" value="5'-nuclease"/>
    <property type="match status" value="1"/>
</dbReference>
<keyword evidence="14" id="KW-0234">DNA repair</keyword>
<dbReference type="PANTHER" id="PTHR11081:SF65">
    <property type="entry name" value="DNA DAMAGE-INDUCIBLE PROTEIN DIN7-RELATED"/>
    <property type="match status" value="1"/>
</dbReference>
<dbReference type="CDD" id="cd09857">
    <property type="entry name" value="PIN_EXO1"/>
    <property type="match status" value="1"/>
</dbReference>
<feature type="domain" description="XPG-I" evidence="18">
    <location>
        <begin position="138"/>
        <end position="208"/>
    </location>
</feature>
<dbReference type="CDD" id="cd09908">
    <property type="entry name" value="H3TH_EXO1"/>
    <property type="match status" value="1"/>
</dbReference>
<dbReference type="SMART" id="SM00485">
    <property type="entry name" value="XPGN"/>
    <property type="match status" value="1"/>
</dbReference>
<dbReference type="InterPro" id="IPR006085">
    <property type="entry name" value="XPG_DNA_repair_N"/>
</dbReference>
<dbReference type="Gene3D" id="1.10.150.20">
    <property type="entry name" value="5' to 3' exonuclease, C-terminal subdomain"/>
    <property type="match status" value="1"/>
</dbReference>
<dbReference type="Pfam" id="PF00752">
    <property type="entry name" value="XPG_N"/>
    <property type="match status" value="1"/>
</dbReference>
<dbReference type="GO" id="GO:0046872">
    <property type="term" value="F:metal ion binding"/>
    <property type="evidence" value="ECO:0007669"/>
    <property type="project" value="UniProtKB-KW"/>
</dbReference>
<comment type="similarity">
    <text evidence="3">Belongs to the XPG/RAD2 endonuclease family. EXO1 subfamily.</text>
</comment>
<dbReference type="SMART" id="SM00484">
    <property type="entry name" value="XPGI"/>
    <property type="match status" value="1"/>
</dbReference>
<dbReference type="SUPFAM" id="SSF47807">
    <property type="entry name" value="5' to 3' exonuclease, C-terminal subdomain"/>
    <property type="match status" value="1"/>
</dbReference>
<reference evidence="20" key="1">
    <citation type="submission" date="2021-01" db="EMBL/GenBank/DDBJ databases">
        <authorList>
            <person name="Eckstrom K.M.E."/>
        </authorList>
    </citation>
    <scope>NUCLEOTIDE SEQUENCE</scope>
    <source>
        <strain evidence="20">UVCC 0001</strain>
    </source>
</reference>
<evidence type="ECO:0000256" key="17">
    <source>
        <dbReference type="SAM" id="MobiDB-lite"/>
    </source>
</evidence>
<keyword evidence="7" id="KW-0227">DNA damage</keyword>
<evidence type="ECO:0000256" key="14">
    <source>
        <dbReference type="ARBA" id="ARBA00023204"/>
    </source>
</evidence>
<sequence>MGISGLLPQLKSITKRVHLSDHAGARAAVDAYSLLHKGSYGCARELVEGIPTTRHVDYCMSRVDEFIKAGIHPVIVFDGDRLPSKSQEEGSRQGSRAAALERARALEAAGNATGAYEAYQRAVDIKPIHAFQFILALRKRGIPYVVAPYEADAQMAFLAMTGQVQLVISEDSDMLPYGCPIVMFKVDRGGWADEVRLENLQHNTGLQLKGWEHGLFQQLCIMSGCDFLPSLPGIGIKRAHAQLKKTRCFVKAVQTLRWAGTAVPPEYLERFQRALWVFRHQRVYCAQSRRVRPLQELPAGGLAAGAAVPSAAPGDGDLDFLGPHLDDDLGCKIAHGMICPITRQGFSIPAEMDPVPRAPSLSGRALAPSKRPAAPANQHRLDGAAAERPPPVAPEAQQPFRAPRLSEMAAVTARAASATKAAPSGVVNGRSRHFGGNTSPSDPQPARSAACQPSLAVPDSQEEALTSYGVGAKGCGIESDACSPVGAAARRADDASPSKHLVSPSLTRALDLVKRRRKEMRAHSKHQKSTEKSKKKAHREHAKTTPSKAPFAEFAFAAGQA</sequence>
<dbReference type="Proteomes" id="UP001255856">
    <property type="component" value="Unassembled WGS sequence"/>
</dbReference>
<dbReference type="InterPro" id="IPR044752">
    <property type="entry name" value="PIN-like_EXO1"/>
</dbReference>
<evidence type="ECO:0000256" key="2">
    <source>
        <dbReference type="ARBA" id="ARBA00004123"/>
    </source>
</evidence>
<dbReference type="AlphaFoldDB" id="A0AAD9ILH1"/>
<evidence type="ECO:0000256" key="6">
    <source>
        <dbReference type="ARBA" id="ARBA00022723"/>
    </source>
</evidence>
<dbReference type="FunFam" id="3.40.50.1010:FF:000002">
    <property type="entry name" value="Exonuclease 1, putative"/>
    <property type="match status" value="1"/>
</dbReference>
<comment type="subcellular location">
    <subcellularLocation>
        <location evidence="2">Nucleus</location>
    </subcellularLocation>
</comment>
<comment type="cofactor">
    <cofactor evidence="1">
        <name>Mg(2+)</name>
        <dbReference type="ChEBI" id="CHEBI:18420"/>
    </cofactor>
</comment>
<evidence type="ECO:0000256" key="15">
    <source>
        <dbReference type="ARBA" id="ARBA00023242"/>
    </source>
</evidence>
<protein>
    <recommendedName>
        <fullName evidence="4">Exonuclease 1</fullName>
    </recommendedName>
</protein>
<dbReference type="GO" id="GO:0003677">
    <property type="term" value="F:DNA binding"/>
    <property type="evidence" value="ECO:0007669"/>
    <property type="project" value="UniProtKB-KW"/>
</dbReference>
<evidence type="ECO:0000313" key="21">
    <source>
        <dbReference type="Proteomes" id="UP001255856"/>
    </source>
</evidence>
<dbReference type="InterPro" id="IPR006086">
    <property type="entry name" value="XPG-I_dom"/>
</dbReference>
<dbReference type="InterPro" id="IPR029060">
    <property type="entry name" value="PIN-like_dom_sf"/>
</dbReference>
<feature type="compositionally biased region" description="Basic residues" evidence="17">
    <location>
        <begin position="516"/>
        <end position="541"/>
    </location>
</feature>
<proteinExistence type="inferred from homology"/>
<keyword evidence="15" id="KW-0539">Nucleus</keyword>
<feature type="region of interest" description="Disordered" evidence="17">
    <location>
        <begin position="416"/>
        <end position="458"/>
    </location>
</feature>
<keyword evidence="13" id="KW-0238">DNA-binding</keyword>
<evidence type="ECO:0000256" key="3">
    <source>
        <dbReference type="ARBA" id="ARBA00010563"/>
    </source>
</evidence>
<comment type="function">
    <text evidence="16">Putative 5'-&gt;3' double-stranded DNA exonuclease which may also contain a cryptic 3'-&gt;5' double-stranded DNA exonuclease activity. May be involved in DNA mismatch repair (MMR).</text>
</comment>
<keyword evidence="9" id="KW-0378">Hydrolase</keyword>
<keyword evidence="8" id="KW-0228">DNA excision</keyword>
<dbReference type="GO" id="GO:0017108">
    <property type="term" value="F:5'-flap endonuclease activity"/>
    <property type="evidence" value="ECO:0007669"/>
    <property type="project" value="TreeGrafter"/>
</dbReference>
<dbReference type="GO" id="GO:0005634">
    <property type="term" value="C:nucleus"/>
    <property type="evidence" value="ECO:0007669"/>
    <property type="project" value="UniProtKB-SubCell"/>
</dbReference>
<keyword evidence="5" id="KW-0540">Nuclease</keyword>
<dbReference type="FunFam" id="1.10.150.20:FF:000011">
    <property type="entry name" value="exonuclease 1"/>
    <property type="match status" value="1"/>
</dbReference>
<comment type="caution">
    <text evidence="20">The sequence shown here is derived from an EMBL/GenBank/DDBJ whole genome shotgun (WGS) entry which is preliminary data.</text>
</comment>
<feature type="domain" description="XPG N-terminal" evidence="19">
    <location>
        <begin position="1"/>
        <end position="99"/>
    </location>
</feature>
<evidence type="ECO:0000259" key="18">
    <source>
        <dbReference type="SMART" id="SM00484"/>
    </source>
</evidence>
<evidence type="ECO:0000256" key="4">
    <source>
        <dbReference type="ARBA" id="ARBA00020324"/>
    </source>
</evidence>
<gene>
    <name evidence="20" type="ORF">QBZ16_003237</name>
</gene>
<keyword evidence="6" id="KW-0479">Metal-binding</keyword>
<evidence type="ECO:0000256" key="9">
    <source>
        <dbReference type="ARBA" id="ARBA00022801"/>
    </source>
</evidence>
<accession>A0AAD9ILH1</accession>
<evidence type="ECO:0000256" key="13">
    <source>
        <dbReference type="ARBA" id="ARBA00023125"/>
    </source>
</evidence>
<dbReference type="PROSITE" id="PS00842">
    <property type="entry name" value="XPG_2"/>
    <property type="match status" value="1"/>
</dbReference>
<dbReference type="GO" id="GO:0006281">
    <property type="term" value="P:DNA repair"/>
    <property type="evidence" value="ECO:0007669"/>
    <property type="project" value="UniProtKB-KW"/>
</dbReference>
<dbReference type="SUPFAM" id="SSF88723">
    <property type="entry name" value="PIN domain-like"/>
    <property type="match status" value="1"/>
</dbReference>
<keyword evidence="11" id="KW-0460">Magnesium</keyword>
<dbReference type="InterPro" id="IPR036279">
    <property type="entry name" value="5-3_exonuclease_C_sf"/>
</dbReference>
<organism evidence="20 21">
    <name type="scientific">Prototheca wickerhamii</name>
    <dbReference type="NCBI Taxonomy" id="3111"/>
    <lineage>
        <taxon>Eukaryota</taxon>
        <taxon>Viridiplantae</taxon>
        <taxon>Chlorophyta</taxon>
        <taxon>core chlorophytes</taxon>
        <taxon>Trebouxiophyceae</taxon>
        <taxon>Chlorellales</taxon>
        <taxon>Chlorellaceae</taxon>
        <taxon>Prototheca</taxon>
    </lineage>
</organism>
<dbReference type="InterPro" id="IPR037315">
    <property type="entry name" value="EXO1_H3TH"/>
</dbReference>
<keyword evidence="12" id="KW-0267">Excision nuclease</keyword>
<evidence type="ECO:0000256" key="8">
    <source>
        <dbReference type="ARBA" id="ARBA00022769"/>
    </source>
</evidence>
<feature type="region of interest" description="Disordered" evidence="17">
    <location>
        <begin position="350"/>
        <end position="401"/>
    </location>
</feature>
<feature type="region of interest" description="Disordered" evidence="17">
    <location>
        <begin position="516"/>
        <end position="553"/>
    </location>
</feature>
<evidence type="ECO:0000256" key="1">
    <source>
        <dbReference type="ARBA" id="ARBA00001946"/>
    </source>
</evidence>
<dbReference type="EMBL" id="JASFZW010000004">
    <property type="protein sequence ID" value="KAK2078397.1"/>
    <property type="molecule type" value="Genomic_DNA"/>
</dbReference>
<dbReference type="PANTHER" id="PTHR11081">
    <property type="entry name" value="FLAP ENDONUCLEASE FAMILY MEMBER"/>
    <property type="match status" value="1"/>
</dbReference>
<evidence type="ECO:0000256" key="11">
    <source>
        <dbReference type="ARBA" id="ARBA00022842"/>
    </source>
</evidence>
<keyword evidence="10" id="KW-0269">Exonuclease</keyword>
<dbReference type="InterPro" id="IPR006084">
    <property type="entry name" value="XPG/Rad2"/>
</dbReference>
<dbReference type="PRINTS" id="PR00853">
    <property type="entry name" value="XPGRADSUPER"/>
</dbReference>
<dbReference type="Pfam" id="PF00867">
    <property type="entry name" value="XPG_I"/>
    <property type="match status" value="1"/>
</dbReference>
<dbReference type="InterPro" id="IPR019974">
    <property type="entry name" value="XPG_CS"/>
</dbReference>
<keyword evidence="21" id="KW-1185">Reference proteome</keyword>
<dbReference type="GO" id="GO:0035312">
    <property type="term" value="F:5'-3' DNA exonuclease activity"/>
    <property type="evidence" value="ECO:0007669"/>
    <property type="project" value="InterPro"/>
</dbReference>
<evidence type="ECO:0000256" key="12">
    <source>
        <dbReference type="ARBA" id="ARBA00022881"/>
    </source>
</evidence>
<evidence type="ECO:0000256" key="7">
    <source>
        <dbReference type="ARBA" id="ARBA00022763"/>
    </source>
</evidence>
<evidence type="ECO:0000256" key="10">
    <source>
        <dbReference type="ARBA" id="ARBA00022839"/>
    </source>
</evidence>
<evidence type="ECO:0000256" key="16">
    <source>
        <dbReference type="ARBA" id="ARBA00060210"/>
    </source>
</evidence>
<evidence type="ECO:0000256" key="5">
    <source>
        <dbReference type="ARBA" id="ARBA00022722"/>
    </source>
</evidence>
<evidence type="ECO:0000313" key="20">
    <source>
        <dbReference type="EMBL" id="KAK2078397.1"/>
    </source>
</evidence>
<evidence type="ECO:0000259" key="19">
    <source>
        <dbReference type="SMART" id="SM00485"/>
    </source>
</evidence>